<keyword evidence="3" id="KW-1185">Reference proteome</keyword>
<comment type="caution">
    <text evidence="2">The sequence shown here is derived from an EMBL/GenBank/DDBJ whole genome shotgun (WGS) entry which is preliminary data.</text>
</comment>
<gene>
    <name evidence="2" type="ORF">FHR99_001078</name>
</gene>
<dbReference type="AlphaFoldDB" id="A0A7W4W4Q2"/>
<feature type="chain" id="PRO_5031366143" evidence="1">
    <location>
        <begin position="22"/>
        <end position="310"/>
    </location>
</feature>
<dbReference type="Proteomes" id="UP000537130">
    <property type="component" value="Unassembled WGS sequence"/>
</dbReference>
<keyword evidence="1" id="KW-0732">Signal</keyword>
<reference evidence="2 3" key="1">
    <citation type="submission" date="2020-08" db="EMBL/GenBank/DDBJ databases">
        <title>Genomic Encyclopedia of Type Strains, Phase III (KMG-III): the genomes of soil and plant-associated and newly described type strains.</title>
        <authorList>
            <person name="Whitman W."/>
        </authorList>
    </citation>
    <scope>NUCLEOTIDE SEQUENCE [LARGE SCALE GENOMIC DNA]</scope>
    <source>
        <strain evidence="2 3">CECT 8654</strain>
    </source>
</reference>
<feature type="signal peptide" evidence="1">
    <location>
        <begin position="1"/>
        <end position="21"/>
    </location>
</feature>
<dbReference type="RefSeq" id="WP_183409504.1">
    <property type="nucleotide sequence ID" value="NZ_JACHWY010000001.1"/>
</dbReference>
<protein>
    <submittedName>
        <fullName evidence="2">Uncharacterized protein</fullName>
    </submittedName>
</protein>
<proteinExistence type="predicted"/>
<name>A0A7W4W4Q2_9GAMM</name>
<evidence type="ECO:0000313" key="3">
    <source>
        <dbReference type="Proteomes" id="UP000537130"/>
    </source>
</evidence>
<accession>A0A7W4W4Q2</accession>
<evidence type="ECO:0000256" key="1">
    <source>
        <dbReference type="SAM" id="SignalP"/>
    </source>
</evidence>
<organism evidence="2 3">
    <name type="scientific">Litorivivens lipolytica</name>
    <dbReference type="NCBI Taxonomy" id="1524264"/>
    <lineage>
        <taxon>Bacteria</taxon>
        <taxon>Pseudomonadati</taxon>
        <taxon>Pseudomonadota</taxon>
        <taxon>Gammaproteobacteria</taxon>
        <taxon>Litorivivens</taxon>
    </lineage>
</organism>
<sequence length="310" mass="35314">MRFCIAVFLGAVLVVPNFSVARERLTIDTNIARDSDRAKHDSYYLKYRYDRGTRESPSYWGFGVGSRQIRDRQGESTYSGVAVEMQQPLNQAVVLRAQAAKLLDTDWSPWTGSTALVITPNPRLYAEVFAERDIVDTTRAIEQNLWVKTFGISSDYKLHPELTLVGAFFGQRFSDHNSRTGKVARMLWEVTSVPWFMAELRYKVLTAEFNGDGYFSPDRLTESLALVTFRGTIFEESHALSLQLGAGKQEVNREFSQDLYLAEFKARGWFTDSVGHELTLGCKNTGDVSFAAQASDYRYCYSRLQLHKVW</sequence>
<evidence type="ECO:0000313" key="2">
    <source>
        <dbReference type="EMBL" id="MBB3046842.1"/>
    </source>
</evidence>
<dbReference type="EMBL" id="JACHWY010000001">
    <property type="protein sequence ID" value="MBB3046842.1"/>
    <property type="molecule type" value="Genomic_DNA"/>
</dbReference>